<evidence type="ECO:0000313" key="3">
    <source>
        <dbReference type="Proteomes" id="UP001149607"/>
    </source>
</evidence>
<keyword evidence="3" id="KW-1185">Reference proteome</keyword>
<reference evidence="1" key="1">
    <citation type="submission" date="2022-10" db="EMBL/GenBank/DDBJ databases">
        <authorList>
            <person name="Boutroux M."/>
        </authorList>
    </citation>
    <scope>NUCLEOTIDE SEQUENCE</scope>
    <source>
        <strain evidence="1">51.81</strain>
    </source>
</reference>
<accession>A0A9X4E321</accession>
<sequence length="94" mass="11227">MSRLSRKEQRELLELEVMRNRLQLALDKVKQDEFRRDHADNLAVARMSGLIGSGIKGNLLWRLIMLPSAWRHRIVLGALVLLWQMWRKQTPRRR</sequence>
<evidence type="ECO:0000313" key="1">
    <source>
        <dbReference type="EMBL" id="MDD9327046.1"/>
    </source>
</evidence>
<dbReference type="AlphaFoldDB" id="A0A9X4E321"/>
<dbReference type="Proteomes" id="UP001149607">
    <property type="component" value="Chromosome"/>
</dbReference>
<dbReference type="RefSeq" id="WP_274584343.1">
    <property type="nucleotide sequence ID" value="NZ_CP145811.1"/>
</dbReference>
<name>A0A9X4E321_9NEIS</name>
<evidence type="ECO:0000313" key="2">
    <source>
        <dbReference type="EMBL" id="WWY03447.1"/>
    </source>
</evidence>
<dbReference type="EMBL" id="JAPQFL010000001">
    <property type="protein sequence ID" value="MDD9327046.1"/>
    <property type="molecule type" value="Genomic_DNA"/>
</dbReference>
<gene>
    <name evidence="1" type="ORF">ORY91_000425</name>
    <name evidence="2" type="ORF">V9W64_01495</name>
</gene>
<reference evidence="2" key="2">
    <citation type="submission" date="2024-02" db="EMBL/GenBank/DDBJ databases">
        <title>Neisseria leonii sp. nov.</title>
        <authorList>
            <person name="Boutroux M."/>
            <person name="Favre-Rochex S."/>
            <person name="Gorgette O."/>
            <person name="Touak G."/>
            <person name="Muhle E."/>
            <person name="Chesneau O."/>
            <person name="Clermont D."/>
            <person name="Rahi P."/>
        </authorList>
    </citation>
    <scope>NUCLEOTIDE SEQUENCE</scope>
    <source>
        <strain evidence="2">51.81</strain>
    </source>
</reference>
<protein>
    <submittedName>
        <fullName evidence="1">Uncharacterized protein</fullName>
    </submittedName>
</protein>
<organism evidence="1">
    <name type="scientific">Neisseria leonii</name>
    <dbReference type="NCBI Taxonomy" id="2995413"/>
    <lineage>
        <taxon>Bacteria</taxon>
        <taxon>Pseudomonadati</taxon>
        <taxon>Pseudomonadota</taxon>
        <taxon>Betaproteobacteria</taxon>
        <taxon>Neisseriales</taxon>
        <taxon>Neisseriaceae</taxon>
        <taxon>Neisseria</taxon>
    </lineage>
</organism>
<proteinExistence type="predicted"/>
<dbReference type="EMBL" id="CP146598">
    <property type="protein sequence ID" value="WWY03447.1"/>
    <property type="molecule type" value="Genomic_DNA"/>
</dbReference>